<dbReference type="InterPro" id="IPR054191">
    <property type="entry name" value="DUF6896"/>
</dbReference>
<keyword evidence="3" id="KW-1185">Reference proteome</keyword>
<evidence type="ECO:0000313" key="3">
    <source>
        <dbReference type="Proteomes" id="UP000649753"/>
    </source>
</evidence>
<organism evidence="2 3">
    <name type="scientific">Plantactinospora soyae</name>
    <dbReference type="NCBI Taxonomy" id="1544732"/>
    <lineage>
        <taxon>Bacteria</taxon>
        <taxon>Bacillati</taxon>
        <taxon>Actinomycetota</taxon>
        <taxon>Actinomycetes</taxon>
        <taxon>Micromonosporales</taxon>
        <taxon>Micromonosporaceae</taxon>
        <taxon>Plantactinospora</taxon>
    </lineage>
</organism>
<dbReference type="AlphaFoldDB" id="A0A927R0Q9"/>
<gene>
    <name evidence="2" type="ORF">H4W31_004546</name>
</gene>
<dbReference type="RefSeq" id="WP_192768470.1">
    <property type="nucleotide sequence ID" value="NZ_JADBEB010000001.1"/>
</dbReference>
<evidence type="ECO:0000259" key="1">
    <source>
        <dbReference type="Pfam" id="PF21837"/>
    </source>
</evidence>
<protein>
    <recommendedName>
        <fullName evidence="1">DUF6896 domain-containing protein</fullName>
    </recommendedName>
</protein>
<proteinExistence type="predicted"/>
<comment type="caution">
    <text evidence="2">The sequence shown here is derived from an EMBL/GenBank/DDBJ whole genome shotgun (WGS) entry which is preliminary data.</text>
</comment>
<reference evidence="2" key="1">
    <citation type="submission" date="2020-10" db="EMBL/GenBank/DDBJ databases">
        <title>Sequencing the genomes of 1000 actinobacteria strains.</title>
        <authorList>
            <person name="Klenk H.-P."/>
        </authorList>
    </citation>
    <scope>NUCLEOTIDE SEQUENCE</scope>
    <source>
        <strain evidence="2">DSM 46832</strain>
    </source>
</reference>
<dbReference type="Proteomes" id="UP000649753">
    <property type="component" value="Unassembled WGS sequence"/>
</dbReference>
<name>A0A927R0Q9_9ACTN</name>
<accession>A0A927R0Q9</accession>
<sequence length="130" mass="14254">MLRTIEDAIRQFYSAKALVEAALGVTSASQLTERVLRDEAIRHGHCRGFEYSVHGVGYTVVSPGGEPVHIDSFGDKDGFTVYDIRAYLEGSGDAVPAVDEIRFACDQLVDRGMIDRIDRATYGFASIPPE</sequence>
<evidence type="ECO:0000313" key="2">
    <source>
        <dbReference type="EMBL" id="MBE1488908.1"/>
    </source>
</evidence>
<dbReference type="Pfam" id="PF21837">
    <property type="entry name" value="DUF6896"/>
    <property type="match status" value="1"/>
</dbReference>
<feature type="domain" description="DUF6896" evidence="1">
    <location>
        <begin position="6"/>
        <end position="121"/>
    </location>
</feature>
<dbReference type="EMBL" id="JADBEB010000001">
    <property type="protein sequence ID" value="MBE1488908.1"/>
    <property type="molecule type" value="Genomic_DNA"/>
</dbReference>